<keyword evidence="3" id="KW-0175">Coiled coil</keyword>
<dbReference type="AlphaFoldDB" id="A0A7C2ATW0"/>
<reference evidence="6" key="1">
    <citation type="journal article" date="2020" name="mSystems">
        <title>Genome- and Community-Level Interaction Insights into Carbon Utilization and Element Cycling Functions of Hydrothermarchaeota in Hydrothermal Sediment.</title>
        <authorList>
            <person name="Zhou Z."/>
            <person name="Liu Y."/>
            <person name="Xu W."/>
            <person name="Pan J."/>
            <person name="Luo Z.H."/>
            <person name="Li M."/>
        </authorList>
    </citation>
    <scope>NUCLEOTIDE SEQUENCE [LARGE SCALE GENOMIC DNA]</scope>
    <source>
        <strain evidence="6">SpSt-222</strain>
    </source>
</reference>
<feature type="transmembrane region" description="Helical" evidence="5">
    <location>
        <begin position="193"/>
        <end position="213"/>
    </location>
</feature>
<dbReference type="GO" id="GO:0016020">
    <property type="term" value="C:membrane"/>
    <property type="evidence" value="ECO:0007669"/>
    <property type="project" value="InterPro"/>
</dbReference>
<gene>
    <name evidence="6" type="ORF">ENP47_10985</name>
</gene>
<dbReference type="InterPro" id="IPR004089">
    <property type="entry name" value="MCPsignal_dom"/>
</dbReference>
<dbReference type="PANTHER" id="PTHR32089:SF112">
    <property type="entry name" value="LYSOZYME-LIKE PROTEIN-RELATED"/>
    <property type="match status" value="1"/>
</dbReference>
<dbReference type="InterPro" id="IPR003660">
    <property type="entry name" value="HAMP_dom"/>
</dbReference>
<dbReference type="GO" id="GO:0007165">
    <property type="term" value="P:signal transduction"/>
    <property type="evidence" value="ECO:0007669"/>
    <property type="project" value="UniProtKB-KW"/>
</dbReference>
<dbReference type="PANTHER" id="PTHR32089">
    <property type="entry name" value="METHYL-ACCEPTING CHEMOTAXIS PROTEIN MCPB"/>
    <property type="match status" value="1"/>
</dbReference>
<keyword evidence="1" id="KW-0807">Transducer</keyword>
<comment type="similarity">
    <text evidence="2">Belongs to the methyl-accepting chemotaxis (MCP) protein family.</text>
</comment>
<accession>A0A7C2ATW0</accession>
<dbReference type="Pfam" id="PF12729">
    <property type="entry name" value="4HB_MCP_1"/>
    <property type="match status" value="1"/>
</dbReference>
<evidence type="ECO:0000256" key="5">
    <source>
        <dbReference type="SAM" id="Phobius"/>
    </source>
</evidence>
<feature type="transmembrane region" description="Helical" evidence="5">
    <location>
        <begin position="15"/>
        <end position="38"/>
    </location>
</feature>
<evidence type="ECO:0000256" key="2">
    <source>
        <dbReference type="ARBA" id="ARBA00029447"/>
    </source>
</evidence>
<dbReference type="CDD" id="cd06225">
    <property type="entry name" value="HAMP"/>
    <property type="match status" value="1"/>
</dbReference>
<protein>
    <submittedName>
        <fullName evidence="6">Methyl-accepting chemotaxis protein</fullName>
    </submittedName>
</protein>
<dbReference type="PROSITE" id="PS50111">
    <property type="entry name" value="CHEMOTAXIS_TRANSDUC_2"/>
    <property type="match status" value="1"/>
</dbReference>
<keyword evidence="5" id="KW-0472">Membrane</keyword>
<evidence type="ECO:0000256" key="3">
    <source>
        <dbReference type="SAM" id="Coils"/>
    </source>
</evidence>
<dbReference type="InterPro" id="IPR024478">
    <property type="entry name" value="HlyB_4HB_MCP"/>
</dbReference>
<comment type="caution">
    <text evidence="6">The sequence shown here is derived from an EMBL/GenBank/DDBJ whole genome shotgun (WGS) entry which is preliminary data.</text>
</comment>
<evidence type="ECO:0000256" key="1">
    <source>
        <dbReference type="ARBA" id="ARBA00023224"/>
    </source>
</evidence>
<sequence length="701" mass="75091">MTEGGIMTLTVRQRITGLLLALAVIVLAAGGFSWFAALQAQERTRLLQQELTTLAVVSDASRAMVQLRADVVSHIAAALDDGTKQEIENKIVSTTQAIAADLDTLQQSRLSPEQQQSVAQLRQAWEDYWTAASQALQLSRQRAIVNAQQQLTQEAEPRYMTLLNTVRQLEQSIQSETDQFASESATSLSAIQWVVAVATLIALVAVFLGTLFLQPILRTIGALASASERLADRELAVLVSALNRMANGDLTASVAVEAQRLPAKGHDELARTARAFNRMLEQLHHVAEAFSRARTGLEQLVGDVQQGSVRVHHAGDEVRQLATQLDTGIRSVTSAISEVARGSAQQAEEISGASTIIEDMQRTVSAVARAAHEQGRALREAAELARAVALHMREVEEHARSVSARADDNAAQATDGDRTVTETLAAMEQVRAQVEQTARTVSSLGDRSQQIGEIVRVIQEITEQTNLLALNAAIEAARAGEAGKGFAVVAEEVRKLAERSSQSTGEISRMVTDIQRTVAETVTAMTESASAVEELATKARAVAAAFQRIHQGAVAIAAANQELQRSLVTSTQYSAQLREALENTAAIAEENAAAAAQLSGSAERVRSAVQRVSAIAEQHAAAAEEVSSAAEQMEARVRDVATAAEHLVQLAADLTDSLARFQLGQTEQASVYFDKSASQLTTPSQLPSPHRVRSSELTPVS</sequence>
<keyword evidence="5" id="KW-0812">Transmembrane</keyword>
<dbReference type="SMART" id="SM00283">
    <property type="entry name" value="MA"/>
    <property type="match status" value="1"/>
</dbReference>
<dbReference type="SMART" id="SM00304">
    <property type="entry name" value="HAMP"/>
    <property type="match status" value="1"/>
</dbReference>
<dbReference type="Pfam" id="PF00672">
    <property type="entry name" value="HAMP"/>
    <property type="match status" value="1"/>
</dbReference>
<name>A0A7C2ATW0_THERO</name>
<organism evidence="6">
    <name type="scientific">Thermomicrobium roseum</name>
    <dbReference type="NCBI Taxonomy" id="500"/>
    <lineage>
        <taxon>Bacteria</taxon>
        <taxon>Pseudomonadati</taxon>
        <taxon>Thermomicrobiota</taxon>
        <taxon>Thermomicrobia</taxon>
        <taxon>Thermomicrobiales</taxon>
        <taxon>Thermomicrobiaceae</taxon>
        <taxon>Thermomicrobium</taxon>
    </lineage>
</organism>
<evidence type="ECO:0000256" key="4">
    <source>
        <dbReference type="SAM" id="MobiDB-lite"/>
    </source>
</evidence>
<evidence type="ECO:0000313" key="6">
    <source>
        <dbReference type="EMBL" id="HEF66102.1"/>
    </source>
</evidence>
<feature type="coiled-coil region" evidence="3">
    <location>
        <begin position="578"/>
        <end position="636"/>
    </location>
</feature>
<proteinExistence type="inferred from homology"/>
<feature type="compositionally biased region" description="Polar residues" evidence="4">
    <location>
        <begin position="677"/>
        <end position="687"/>
    </location>
</feature>
<keyword evidence="5" id="KW-1133">Transmembrane helix</keyword>
<dbReference type="SUPFAM" id="SSF58104">
    <property type="entry name" value="Methyl-accepting chemotaxis protein (MCP) signaling domain"/>
    <property type="match status" value="1"/>
</dbReference>
<dbReference type="Gene3D" id="1.10.287.950">
    <property type="entry name" value="Methyl-accepting chemotaxis protein"/>
    <property type="match status" value="3"/>
</dbReference>
<dbReference type="EMBL" id="DSJL01000011">
    <property type="protein sequence ID" value="HEF66102.1"/>
    <property type="molecule type" value="Genomic_DNA"/>
</dbReference>
<dbReference type="Pfam" id="PF00015">
    <property type="entry name" value="MCPsignal"/>
    <property type="match status" value="1"/>
</dbReference>
<feature type="region of interest" description="Disordered" evidence="4">
    <location>
        <begin position="677"/>
        <end position="701"/>
    </location>
</feature>
<dbReference type="PROSITE" id="PS50885">
    <property type="entry name" value="HAMP"/>
    <property type="match status" value="1"/>
</dbReference>